<accession>A0ABQ3N0U8</accession>
<protein>
    <submittedName>
        <fullName evidence="1">Uncharacterized protein</fullName>
    </submittedName>
</protein>
<comment type="caution">
    <text evidence="1">The sequence shown here is derived from an EMBL/GenBank/DDBJ whole genome shotgun (WGS) entry which is preliminary data.</text>
</comment>
<sequence length="71" mass="7775">MFGGINEKFRGILEKAGGINQKFGRIILETRGIPKQIGGILQGLSSGRSIQIKVDAIHKIILYTTPITVLR</sequence>
<keyword evidence="2" id="KW-1185">Reference proteome</keyword>
<evidence type="ECO:0000313" key="2">
    <source>
        <dbReference type="Proteomes" id="UP000637074"/>
    </source>
</evidence>
<reference evidence="1 2" key="1">
    <citation type="journal article" date="2022" name="Int. J. Syst. Evol. Microbiol.">
        <title>Neobacillus kokaensis sp. nov., isolated from soil.</title>
        <authorList>
            <person name="Yuki K."/>
            <person name="Matsubara H."/>
            <person name="Yamaguchi S."/>
        </authorList>
    </citation>
    <scope>NUCLEOTIDE SEQUENCE [LARGE SCALE GENOMIC DNA]</scope>
    <source>
        <strain evidence="1 2">LOB 377</strain>
    </source>
</reference>
<gene>
    <name evidence="1" type="ORF">AM1BK_12840</name>
</gene>
<proteinExistence type="predicted"/>
<evidence type="ECO:0000313" key="1">
    <source>
        <dbReference type="EMBL" id="GHH97741.1"/>
    </source>
</evidence>
<dbReference type="Proteomes" id="UP000637074">
    <property type="component" value="Unassembled WGS sequence"/>
</dbReference>
<organism evidence="1 2">
    <name type="scientific">Neobacillus kokaensis</name>
    <dbReference type="NCBI Taxonomy" id="2759023"/>
    <lineage>
        <taxon>Bacteria</taxon>
        <taxon>Bacillati</taxon>
        <taxon>Bacillota</taxon>
        <taxon>Bacilli</taxon>
        <taxon>Bacillales</taxon>
        <taxon>Bacillaceae</taxon>
        <taxon>Neobacillus</taxon>
    </lineage>
</organism>
<dbReference type="EMBL" id="BNDS01000003">
    <property type="protein sequence ID" value="GHH97741.1"/>
    <property type="molecule type" value="Genomic_DNA"/>
</dbReference>
<name>A0ABQ3N0U8_9BACI</name>